<feature type="transmembrane region" description="Helical" evidence="9">
    <location>
        <begin position="110"/>
        <end position="138"/>
    </location>
</feature>
<feature type="compositionally biased region" description="Basic and acidic residues" evidence="8">
    <location>
        <begin position="27"/>
        <end position="38"/>
    </location>
</feature>
<feature type="transmembrane region" description="Helical" evidence="9">
    <location>
        <begin position="457"/>
        <end position="477"/>
    </location>
</feature>
<feature type="transmembrane region" description="Helical" evidence="9">
    <location>
        <begin position="189"/>
        <end position="211"/>
    </location>
</feature>
<dbReference type="InterPro" id="IPR001248">
    <property type="entry name" value="Pur-cyt_permease"/>
</dbReference>
<dbReference type="Pfam" id="PF02133">
    <property type="entry name" value="Transp_cyt_pur"/>
    <property type="match status" value="1"/>
</dbReference>
<evidence type="ECO:0000256" key="5">
    <source>
        <dbReference type="ARBA" id="ARBA00022989"/>
    </source>
</evidence>
<evidence type="ECO:0000256" key="6">
    <source>
        <dbReference type="ARBA" id="ARBA00023136"/>
    </source>
</evidence>
<dbReference type="Gene3D" id="1.10.4160.10">
    <property type="entry name" value="Hydantoin permease"/>
    <property type="match status" value="1"/>
</dbReference>
<feature type="transmembrane region" description="Helical" evidence="9">
    <location>
        <begin position="418"/>
        <end position="436"/>
    </location>
</feature>
<name>A0A2J6QVX1_HYAVF</name>
<feature type="transmembrane region" description="Helical" evidence="9">
    <location>
        <begin position="261"/>
        <end position="283"/>
    </location>
</feature>
<evidence type="ECO:0000256" key="2">
    <source>
        <dbReference type="ARBA" id="ARBA00008974"/>
    </source>
</evidence>
<feature type="transmembrane region" description="Helical" evidence="9">
    <location>
        <begin position="334"/>
        <end position="356"/>
    </location>
</feature>
<evidence type="ECO:0008006" key="12">
    <source>
        <dbReference type="Google" id="ProtNLM"/>
    </source>
</evidence>
<dbReference type="GO" id="GO:0005886">
    <property type="term" value="C:plasma membrane"/>
    <property type="evidence" value="ECO:0007669"/>
    <property type="project" value="TreeGrafter"/>
</dbReference>
<accession>A0A2J6QVX1</accession>
<dbReference type="OrthoDB" id="5428495at2759"/>
<keyword evidence="5 9" id="KW-1133">Transmembrane helix</keyword>
<evidence type="ECO:0000313" key="10">
    <source>
        <dbReference type="EMBL" id="PMD30402.1"/>
    </source>
</evidence>
<keyword evidence="11" id="KW-1185">Reference proteome</keyword>
<feature type="transmembrane region" description="Helical" evidence="9">
    <location>
        <begin position="386"/>
        <end position="403"/>
    </location>
</feature>
<evidence type="ECO:0000256" key="7">
    <source>
        <dbReference type="PIRNR" id="PIRNR002744"/>
    </source>
</evidence>
<organism evidence="10 11">
    <name type="scientific">Hyaloscypha variabilis (strain UAMH 11265 / GT02V1 / F)</name>
    <name type="common">Meliniomyces variabilis</name>
    <dbReference type="NCBI Taxonomy" id="1149755"/>
    <lineage>
        <taxon>Eukaryota</taxon>
        <taxon>Fungi</taxon>
        <taxon>Dikarya</taxon>
        <taxon>Ascomycota</taxon>
        <taxon>Pezizomycotina</taxon>
        <taxon>Leotiomycetes</taxon>
        <taxon>Helotiales</taxon>
        <taxon>Hyaloscyphaceae</taxon>
        <taxon>Hyaloscypha</taxon>
        <taxon>Hyaloscypha variabilis</taxon>
    </lineage>
</organism>
<comment type="subcellular location">
    <subcellularLocation>
        <location evidence="1">Membrane</location>
        <topology evidence="1">Multi-pass membrane protein</topology>
    </subcellularLocation>
</comment>
<dbReference type="EMBL" id="KZ613967">
    <property type="protein sequence ID" value="PMD30402.1"/>
    <property type="molecule type" value="Genomic_DNA"/>
</dbReference>
<evidence type="ECO:0000256" key="3">
    <source>
        <dbReference type="ARBA" id="ARBA00022448"/>
    </source>
</evidence>
<keyword evidence="3 7" id="KW-0813">Transport</keyword>
<dbReference type="Proteomes" id="UP000235786">
    <property type="component" value="Unassembled WGS sequence"/>
</dbReference>
<dbReference type="PANTHER" id="PTHR31806:SF8">
    <property type="entry name" value="TRANSPORTER, PUTATIVE (AFU_ORTHOLOGUE AFUA_2G03000)-RELATED"/>
    <property type="match status" value="1"/>
</dbReference>
<dbReference type="PANTHER" id="PTHR31806">
    <property type="entry name" value="PURINE-CYTOSINE PERMEASE FCY2-RELATED"/>
    <property type="match status" value="1"/>
</dbReference>
<evidence type="ECO:0000313" key="11">
    <source>
        <dbReference type="Proteomes" id="UP000235786"/>
    </source>
</evidence>
<feature type="region of interest" description="Disordered" evidence="8">
    <location>
        <begin position="18"/>
        <end position="39"/>
    </location>
</feature>
<proteinExistence type="inferred from homology"/>
<evidence type="ECO:0000256" key="9">
    <source>
        <dbReference type="SAM" id="Phobius"/>
    </source>
</evidence>
<dbReference type="GO" id="GO:0022857">
    <property type="term" value="F:transmembrane transporter activity"/>
    <property type="evidence" value="ECO:0007669"/>
    <property type="project" value="InterPro"/>
</dbReference>
<dbReference type="PIRSF" id="PIRSF002744">
    <property type="entry name" value="Pur-cyt_permease"/>
    <property type="match status" value="1"/>
</dbReference>
<evidence type="ECO:0000256" key="4">
    <source>
        <dbReference type="ARBA" id="ARBA00022692"/>
    </source>
</evidence>
<feature type="transmembrane region" description="Helical" evidence="9">
    <location>
        <begin position="497"/>
        <end position="516"/>
    </location>
</feature>
<dbReference type="GO" id="GO:0000329">
    <property type="term" value="C:fungal-type vacuole membrane"/>
    <property type="evidence" value="ECO:0007669"/>
    <property type="project" value="TreeGrafter"/>
</dbReference>
<protein>
    <recommendedName>
        <fullName evidence="12">Purine-cytosine permease</fullName>
    </recommendedName>
</protein>
<keyword evidence="6 7" id="KW-0472">Membrane</keyword>
<dbReference type="AlphaFoldDB" id="A0A2J6QVX1"/>
<dbReference type="InterPro" id="IPR026030">
    <property type="entry name" value="Pur-cyt_permease_Fcy2/21/22"/>
</dbReference>
<keyword evidence="4 9" id="KW-0812">Transmembrane</keyword>
<sequence>MEPATYFDIEKGVAVEPTEVHASTDNSTDRGVESERAHPATAEGKLGYWGLKMEAIWGVEARGITRVMDHEKNVARPLHDYFHMFSLWFSINLQAVNIIIGLLGPLVYGLGWVDCVCIVIFSNALASSGVAYLATFGPASGNRTMIIGRYFMGYWPSKIACVANIVQQVGFGTIGCIITGQMITAVNGGGLTLAVGCVIAALCIGLIATFGIDYLNKIERFGYIPQAMAIFVLVGSARKNFDTTAVSVGDSGTINANRCSFFALVFASIIGFSAISADFYVYYPKTYPKWITFASTWSGIWVALIFTNIVGVGIATGIPNMPEWSDAYNISSGALLYACYSGLGGFGGFCVVILALGSITNNAPCSYSAALTIQVLGRYGKKVPRWFWCVLITVVELVLSVAGRNRLFTVFENFLPMMAYWVCPWITIVLEEHFLFHKLTGKAFDWSIYENKSKLPIGFAALLSSLIGFSGAVVGMYQIWYTGPIALKVGGLYGGDIGAWLAIGFAGVVFPPLRWLELKNFGR</sequence>
<feature type="transmembrane region" description="Helical" evidence="9">
    <location>
        <begin position="159"/>
        <end position="183"/>
    </location>
</feature>
<evidence type="ECO:0000256" key="8">
    <source>
        <dbReference type="SAM" id="MobiDB-lite"/>
    </source>
</evidence>
<evidence type="ECO:0000256" key="1">
    <source>
        <dbReference type="ARBA" id="ARBA00004141"/>
    </source>
</evidence>
<gene>
    <name evidence="10" type="ORF">L207DRAFT_641658</name>
</gene>
<feature type="transmembrane region" description="Helical" evidence="9">
    <location>
        <begin position="81"/>
        <end position="104"/>
    </location>
</feature>
<feature type="transmembrane region" description="Helical" evidence="9">
    <location>
        <begin position="290"/>
        <end position="314"/>
    </location>
</feature>
<reference evidence="10 11" key="1">
    <citation type="submission" date="2016-04" db="EMBL/GenBank/DDBJ databases">
        <title>A degradative enzymes factory behind the ericoid mycorrhizal symbiosis.</title>
        <authorList>
            <consortium name="DOE Joint Genome Institute"/>
            <person name="Martino E."/>
            <person name="Morin E."/>
            <person name="Grelet G."/>
            <person name="Kuo A."/>
            <person name="Kohler A."/>
            <person name="Daghino S."/>
            <person name="Barry K."/>
            <person name="Choi C."/>
            <person name="Cichocki N."/>
            <person name="Clum A."/>
            <person name="Copeland A."/>
            <person name="Hainaut M."/>
            <person name="Haridas S."/>
            <person name="Labutti K."/>
            <person name="Lindquist E."/>
            <person name="Lipzen A."/>
            <person name="Khouja H.-R."/>
            <person name="Murat C."/>
            <person name="Ohm R."/>
            <person name="Olson A."/>
            <person name="Spatafora J."/>
            <person name="Veneault-Fourrey C."/>
            <person name="Henrissat B."/>
            <person name="Grigoriev I."/>
            <person name="Martin F."/>
            <person name="Perotto S."/>
        </authorList>
    </citation>
    <scope>NUCLEOTIDE SEQUENCE [LARGE SCALE GENOMIC DNA]</scope>
    <source>
        <strain evidence="10 11">F</strain>
    </source>
</reference>
<comment type="similarity">
    <text evidence="2 7">Belongs to the purine-cytosine permease (2.A.39) family.</text>
</comment>